<dbReference type="Pfam" id="PF24393">
    <property type="entry name" value="Pepco"/>
    <property type="match status" value="1"/>
</dbReference>
<proteinExistence type="predicted"/>
<feature type="domain" description="Pepco" evidence="1">
    <location>
        <begin position="10"/>
        <end position="91"/>
    </location>
</feature>
<dbReference type="AlphaFoldDB" id="A0A4U0YT38"/>
<organism evidence="2 3">
    <name type="scientific">Cereibacter changlensis</name>
    <dbReference type="NCBI Taxonomy" id="402884"/>
    <lineage>
        <taxon>Bacteria</taxon>
        <taxon>Pseudomonadati</taxon>
        <taxon>Pseudomonadota</taxon>
        <taxon>Alphaproteobacteria</taxon>
        <taxon>Rhodobacterales</taxon>
        <taxon>Paracoccaceae</taxon>
        <taxon>Cereibacter</taxon>
    </lineage>
</organism>
<reference evidence="2 3" key="1">
    <citation type="submission" date="2019-04" db="EMBL/GenBank/DDBJ databases">
        <title>Crypto-aerobic microbial life in anoxic (sulfidic) marine sediments.</title>
        <authorList>
            <person name="Bhattacharya S."/>
            <person name="Roy C."/>
            <person name="Mondal N."/>
            <person name="Sarkar J."/>
            <person name="Mandal S."/>
            <person name="Rameez M.J."/>
            <person name="Ghosh W."/>
        </authorList>
    </citation>
    <scope>NUCLEOTIDE SEQUENCE [LARGE SCALE GENOMIC DNA]</scope>
    <source>
        <strain evidence="2 3">SBBC</strain>
    </source>
</reference>
<dbReference type="Proteomes" id="UP000306340">
    <property type="component" value="Unassembled WGS sequence"/>
</dbReference>
<evidence type="ECO:0000313" key="3">
    <source>
        <dbReference type="Proteomes" id="UP000306340"/>
    </source>
</evidence>
<comment type="caution">
    <text evidence="2">The sequence shown here is derived from an EMBL/GenBank/DDBJ whole genome shotgun (WGS) entry which is preliminary data.</text>
</comment>
<evidence type="ECO:0000259" key="1">
    <source>
        <dbReference type="Pfam" id="PF24393"/>
    </source>
</evidence>
<sequence length="93" mass="9969">MAEIWVYEKDDPLTRGADNWRTIDSELLSKELSALIRSVVPAVDSIPPKTGQMQVSEIELSLTVSASGRVGFIGSGVEAGAEASIKVVLKRTP</sequence>
<dbReference type="EMBL" id="SWAU01000262">
    <property type="protein sequence ID" value="TKA94895.1"/>
    <property type="molecule type" value="Genomic_DNA"/>
</dbReference>
<protein>
    <recommendedName>
        <fullName evidence="1">Pepco domain-containing protein</fullName>
    </recommendedName>
</protein>
<accession>A0A4U0YT38</accession>
<evidence type="ECO:0000313" key="2">
    <source>
        <dbReference type="EMBL" id="TKA94895.1"/>
    </source>
</evidence>
<dbReference type="InterPro" id="IPR056947">
    <property type="entry name" value="Pepco_dom"/>
</dbReference>
<gene>
    <name evidence="2" type="ORF">FAZ78_19755</name>
</gene>
<dbReference type="RefSeq" id="WP_136794048.1">
    <property type="nucleotide sequence ID" value="NZ_SWAU01000262.1"/>
</dbReference>
<name>A0A4U0YT38_9RHOB</name>